<proteinExistence type="predicted"/>
<accession>A0A9Q1CCB1</accession>
<name>A0A9Q1CCB1_HOLLE</name>
<dbReference type="Proteomes" id="UP001152320">
    <property type="component" value="Chromosome 5"/>
</dbReference>
<keyword evidence="1" id="KW-0472">Membrane</keyword>
<feature type="transmembrane region" description="Helical" evidence="1">
    <location>
        <begin position="6"/>
        <end position="27"/>
    </location>
</feature>
<protein>
    <submittedName>
        <fullName evidence="2">Uncharacterized protein</fullName>
    </submittedName>
</protein>
<comment type="caution">
    <text evidence="2">The sequence shown here is derived from an EMBL/GenBank/DDBJ whole genome shotgun (WGS) entry which is preliminary data.</text>
</comment>
<organism evidence="2 3">
    <name type="scientific">Holothuria leucospilota</name>
    <name type="common">Black long sea cucumber</name>
    <name type="synonym">Mertensiothuria leucospilota</name>
    <dbReference type="NCBI Taxonomy" id="206669"/>
    <lineage>
        <taxon>Eukaryota</taxon>
        <taxon>Metazoa</taxon>
        <taxon>Echinodermata</taxon>
        <taxon>Eleutherozoa</taxon>
        <taxon>Echinozoa</taxon>
        <taxon>Holothuroidea</taxon>
        <taxon>Aspidochirotacea</taxon>
        <taxon>Aspidochirotida</taxon>
        <taxon>Holothuriidae</taxon>
        <taxon>Holothuria</taxon>
    </lineage>
</organism>
<reference evidence="2" key="1">
    <citation type="submission" date="2021-10" db="EMBL/GenBank/DDBJ databases">
        <title>Tropical sea cucumber genome reveals ecological adaptation and Cuvierian tubules defense mechanism.</title>
        <authorList>
            <person name="Chen T."/>
        </authorList>
    </citation>
    <scope>NUCLEOTIDE SEQUENCE</scope>
    <source>
        <strain evidence="2">Nanhai2018</strain>
        <tissue evidence="2">Muscle</tissue>
    </source>
</reference>
<evidence type="ECO:0000313" key="3">
    <source>
        <dbReference type="Proteomes" id="UP001152320"/>
    </source>
</evidence>
<gene>
    <name evidence="2" type="ORF">HOLleu_13102</name>
</gene>
<keyword evidence="3" id="KW-1185">Reference proteome</keyword>
<evidence type="ECO:0000313" key="2">
    <source>
        <dbReference type="EMBL" id="KAJ8042113.1"/>
    </source>
</evidence>
<sequence length="122" mass="13696">MAGVAILYGVAAVVFVCLVVGLIVLWLQWRKRHTKETQEVRVIFPDGSVRRTIITRTDIWPHLGSLAERSPQDGDKNKLTENDHIEIIFGEQQVVEPEGRSRRNPQGPVFPIPGVTITSDDL</sequence>
<keyword evidence="1" id="KW-0812">Transmembrane</keyword>
<dbReference type="EMBL" id="JAIZAY010000005">
    <property type="protein sequence ID" value="KAJ8042113.1"/>
    <property type="molecule type" value="Genomic_DNA"/>
</dbReference>
<keyword evidence="1" id="KW-1133">Transmembrane helix</keyword>
<dbReference type="AlphaFoldDB" id="A0A9Q1CCB1"/>
<evidence type="ECO:0000256" key="1">
    <source>
        <dbReference type="SAM" id="Phobius"/>
    </source>
</evidence>